<dbReference type="PANTHER" id="PTHR30627:SF24">
    <property type="entry name" value="PENICILLIN-BINDING PROTEIN 4B"/>
    <property type="match status" value="1"/>
</dbReference>
<dbReference type="SUPFAM" id="SSF56519">
    <property type="entry name" value="Penicillin binding protein dimerisation domain"/>
    <property type="match status" value="1"/>
</dbReference>
<evidence type="ECO:0000313" key="8">
    <source>
        <dbReference type="EMBL" id="MDT0262918.1"/>
    </source>
</evidence>
<organism evidence="8 9">
    <name type="scientific">Jatrophihabitans lederbergiae</name>
    <dbReference type="NCBI Taxonomy" id="3075547"/>
    <lineage>
        <taxon>Bacteria</taxon>
        <taxon>Bacillati</taxon>
        <taxon>Actinomycetota</taxon>
        <taxon>Actinomycetes</taxon>
        <taxon>Jatrophihabitantales</taxon>
        <taxon>Jatrophihabitantaceae</taxon>
        <taxon>Jatrophihabitans</taxon>
    </lineage>
</organism>
<name>A0ABU2JDX0_9ACTN</name>
<feature type="chain" id="PRO_5045999996" evidence="4">
    <location>
        <begin position="19"/>
        <end position="631"/>
    </location>
</feature>
<evidence type="ECO:0000256" key="1">
    <source>
        <dbReference type="ARBA" id="ARBA00004370"/>
    </source>
</evidence>
<dbReference type="Gene3D" id="3.90.1310.10">
    <property type="entry name" value="Penicillin-binding protein 2a (Domain 2)"/>
    <property type="match status" value="1"/>
</dbReference>
<sequence>MTSRRLRLSALAATVAVAALGLAGCSHGKKTPPEQVVAQRYLAALASGDAAGAAQQTSDPAPALATIENSLRGLGIGAKATLTVTGLADRQDAAAIADYTASWTLPGVNAPWKYSGSLPVVKQGKNWVVSWKASDLHPQLTNGSHLSVQRTEPDRAALQDRNGKPLFSRTPVVEVGINPANVANLPSLAATLAAVPQLQTSAREITTAVKAAPKNQFVPIITLRQSSYLQVKAKIHELKGTQFNPSTLLLPPTSNFAKPLLGSVGPATKELVDQSKGRVRAGDQTGLSGLQLALDKQLSGTAGVAVYAATDTTGALGAELGTVTTATAGKPIRLTLDTALQEAADATLSAVTLPAALVALQPSTGKILAVANSGAATEDIALAGEYPAGSTFKIVTYTAAFQNNPALTATSTAPCPATVTVNGRSFENENKFSHGPIPLTAAFGYSCNTTAINTAMKLPAGALHKAATELGLGGTWSLPVDYFSGSLPGTATGTELAAEAIGQGKVLVSPLAMASIAGAAASGKPVAPTLMTDRASSAQPLPPKVTANLNALLRATISMPGATGYAELNSLPGQIRGKTGTAEFGTDTPPKSHSWFAGTRGDLAIAVFVYGGEDSTTGAVPLARTFFTAAP</sequence>
<dbReference type="Pfam" id="PF05223">
    <property type="entry name" value="MecA_N"/>
    <property type="match status" value="1"/>
</dbReference>
<keyword evidence="3" id="KW-0472">Membrane</keyword>
<dbReference type="InterPro" id="IPR050515">
    <property type="entry name" value="Beta-lactam/transpept"/>
</dbReference>
<dbReference type="EMBL" id="JAVREH010000024">
    <property type="protein sequence ID" value="MDT0262918.1"/>
    <property type="molecule type" value="Genomic_DNA"/>
</dbReference>
<dbReference type="Proteomes" id="UP001183176">
    <property type="component" value="Unassembled WGS sequence"/>
</dbReference>
<dbReference type="Gene3D" id="3.40.710.10">
    <property type="entry name" value="DD-peptidase/beta-lactamase superfamily"/>
    <property type="match status" value="1"/>
</dbReference>
<dbReference type="Pfam" id="PF00905">
    <property type="entry name" value="Transpeptidase"/>
    <property type="match status" value="1"/>
</dbReference>
<feature type="domain" description="NTF2-like N-terminal transpeptidase" evidence="7">
    <location>
        <begin position="38"/>
        <end position="143"/>
    </location>
</feature>
<dbReference type="SUPFAM" id="SSF56601">
    <property type="entry name" value="beta-lactamase/transpeptidase-like"/>
    <property type="match status" value="1"/>
</dbReference>
<evidence type="ECO:0000256" key="3">
    <source>
        <dbReference type="ARBA" id="ARBA00023136"/>
    </source>
</evidence>
<comment type="caution">
    <text evidence="8">The sequence shown here is derived from an EMBL/GenBank/DDBJ whole genome shotgun (WGS) entry which is preliminary data.</text>
</comment>
<evidence type="ECO:0000313" key="9">
    <source>
        <dbReference type="Proteomes" id="UP001183176"/>
    </source>
</evidence>
<dbReference type="InterPro" id="IPR012338">
    <property type="entry name" value="Beta-lactam/transpept-like"/>
</dbReference>
<evidence type="ECO:0000259" key="7">
    <source>
        <dbReference type="Pfam" id="PF05223"/>
    </source>
</evidence>
<evidence type="ECO:0000256" key="4">
    <source>
        <dbReference type="SAM" id="SignalP"/>
    </source>
</evidence>
<evidence type="ECO:0000259" key="5">
    <source>
        <dbReference type="Pfam" id="PF00905"/>
    </source>
</evidence>
<dbReference type="RefSeq" id="WP_311424065.1">
    <property type="nucleotide sequence ID" value="NZ_JAVREH010000024.1"/>
</dbReference>
<dbReference type="InterPro" id="IPR001460">
    <property type="entry name" value="PCN-bd_Tpept"/>
</dbReference>
<keyword evidence="4" id="KW-0732">Signal</keyword>
<dbReference type="Pfam" id="PF03717">
    <property type="entry name" value="PBP_dimer"/>
    <property type="match status" value="1"/>
</dbReference>
<dbReference type="PANTHER" id="PTHR30627">
    <property type="entry name" value="PEPTIDOGLYCAN D,D-TRANSPEPTIDASE"/>
    <property type="match status" value="1"/>
</dbReference>
<proteinExistence type="inferred from homology"/>
<comment type="subcellular location">
    <subcellularLocation>
        <location evidence="1">Membrane</location>
    </subcellularLocation>
</comment>
<keyword evidence="9" id="KW-1185">Reference proteome</keyword>
<feature type="signal peptide" evidence="4">
    <location>
        <begin position="1"/>
        <end position="18"/>
    </location>
</feature>
<dbReference type="PROSITE" id="PS51257">
    <property type="entry name" value="PROKAR_LIPOPROTEIN"/>
    <property type="match status" value="1"/>
</dbReference>
<protein>
    <submittedName>
        <fullName evidence="8">Penicillin-binding transpeptidase domain-containing protein</fullName>
    </submittedName>
</protein>
<reference evidence="9" key="1">
    <citation type="submission" date="2023-07" db="EMBL/GenBank/DDBJ databases">
        <title>30 novel species of actinomycetes from the DSMZ collection.</title>
        <authorList>
            <person name="Nouioui I."/>
        </authorList>
    </citation>
    <scope>NUCLEOTIDE SEQUENCE [LARGE SCALE GENOMIC DNA]</scope>
    <source>
        <strain evidence="9">DSM 44399</strain>
    </source>
</reference>
<accession>A0ABU2JDX0</accession>
<feature type="domain" description="Penicillin-binding protein dimerisation" evidence="6">
    <location>
        <begin position="151"/>
        <end position="308"/>
    </location>
</feature>
<comment type="similarity">
    <text evidence="2">Belongs to the transpeptidase family.</text>
</comment>
<evidence type="ECO:0000256" key="2">
    <source>
        <dbReference type="ARBA" id="ARBA00007171"/>
    </source>
</evidence>
<dbReference type="InterPro" id="IPR007887">
    <property type="entry name" value="MecA_N"/>
</dbReference>
<gene>
    <name evidence="8" type="ORF">RM423_16100</name>
</gene>
<dbReference type="InterPro" id="IPR005311">
    <property type="entry name" value="PBP_dimer"/>
</dbReference>
<feature type="domain" description="Penicillin-binding protein transpeptidase" evidence="5">
    <location>
        <begin position="356"/>
        <end position="599"/>
    </location>
</feature>
<evidence type="ECO:0000259" key="6">
    <source>
        <dbReference type="Pfam" id="PF03717"/>
    </source>
</evidence>
<dbReference type="InterPro" id="IPR036138">
    <property type="entry name" value="PBP_dimer_sf"/>
</dbReference>